<dbReference type="EMBL" id="LGRX02010688">
    <property type="protein sequence ID" value="KAK3269895.1"/>
    <property type="molecule type" value="Genomic_DNA"/>
</dbReference>
<proteinExistence type="predicted"/>
<name>A0AAE0G2C3_9CHLO</name>
<gene>
    <name evidence="1" type="ORF">CYMTET_21683</name>
</gene>
<evidence type="ECO:0000313" key="1">
    <source>
        <dbReference type="EMBL" id="KAK3269895.1"/>
    </source>
</evidence>
<accession>A0AAE0G2C3</accession>
<keyword evidence="2" id="KW-1185">Reference proteome</keyword>
<sequence>MRQLREEYFVQAWVEERFLWALEEQVLTFSGMFGDVWMPVTLAHYFYELRDLLEVDWGDVRDWGNFLQIFPTSNFEAPYYDDEGFHWQGPGMSNNFRFRLDYIDFDDFEKRWLREYHWAWYNGFYNEHADPQWIYPSRYELCMRPACSRCRRIDMDLTRIGDEYICTALVDCRRMTRLDLN</sequence>
<comment type="caution">
    <text evidence="1">The sequence shown here is derived from an EMBL/GenBank/DDBJ whole genome shotgun (WGS) entry which is preliminary data.</text>
</comment>
<dbReference type="Proteomes" id="UP001190700">
    <property type="component" value="Unassembled WGS sequence"/>
</dbReference>
<evidence type="ECO:0000313" key="2">
    <source>
        <dbReference type="Proteomes" id="UP001190700"/>
    </source>
</evidence>
<organism evidence="1 2">
    <name type="scientific">Cymbomonas tetramitiformis</name>
    <dbReference type="NCBI Taxonomy" id="36881"/>
    <lineage>
        <taxon>Eukaryota</taxon>
        <taxon>Viridiplantae</taxon>
        <taxon>Chlorophyta</taxon>
        <taxon>Pyramimonadophyceae</taxon>
        <taxon>Pyramimonadales</taxon>
        <taxon>Pyramimonadaceae</taxon>
        <taxon>Cymbomonas</taxon>
    </lineage>
</organism>
<reference evidence="1 2" key="1">
    <citation type="journal article" date="2015" name="Genome Biol. Evol.">
        <title>Comparative Genomics of a Bacterivorous Green Alga Reveals Evolutionary Causalities and Consequences of Phago-Mixotrophic Mode of Nutrition.</title>
        <authorList>
            <person name="Burns J.A."/>
            <person name="Paasch A."/>
            <person name="Narechania A."/>
            <person name="Kim E."/>
        </authorList>
    </citation>
    <scope>NUCLEOTIDE SEQUENCE [LARGE SCALE GENOMIC DNA]</scope>
    <source>
        <strain evidence="1 2">PLY_AMNH</strain>
    </source>
</reference>
<protein>
    <submittedName>
        <fullName evidence="1">Uncharacterized protein</fullName>
    </submittedName>
</protein>
<dbReference type="AlphaFoldDB" id="A0AAE0G2C3"/>